<keyword evidence="2" id="KW-1185">Reference proteome</keyword>
<evidence type="ECO:0000313" key="1">
    <source>
        <dbReference type="EMBL" id="MEZ7196520.1"/>
    </source>
</evidence>
<dbReference type="Gene3D" id="3.90.550.10">
    <property type="entry name" value="Spore Coat Polysaccharide Biosynthesis Protein SpsA, Chain A"/>
    <property type="match status" value="1"/>
</dbReference>
<dbReference type="Proteomes" id="UP001568698">
    <property type="component" value="Unassembled WGS sequence"/>
</dbReference>
<proteinExistence type="predicted"/>
<dbReference type="Pfam" id="PF02348">
    <property type="entry name" value="CTP_transf_3"/>
    <property type="match status" value="1"/>
</dbReference>
<reference evidence="1 2" key="1">
    <citation type="submission" date="2024-08" db="EMBL/GenBank/DDBJ databases">
        <title>Sulfate-reducing bacteria isolated from formation water of the oil field in Kazakhstan and description of Pseudodesulfovibrio sp.</title>
        <authorList>
            <person name="Bidzhieva S.K."/>
            <person name="Tourova T.P."/>
            <person name="Grouzdev D.S."/>
            <person name="Beletsky A.V."/>
            <person name="Sokolova D.S."/>
            <person name="Samigullina S.R."/>
            <person name="Poltaraus A.B."/>
            <person name="Avtukh A.N."/>
            <person name="Tereshina V.M."/>
            <person name="Zhaparov N.S."/>
            <person name="Mardanov A.V."/>
            <person name="Nazina T.N."/>
        </authorList>
    </citation>
    <scope>NUCLEOTIDE SEQUENCE [LARGE SCALE GENOMIC DNA]</scope>
    <source>
        <strain evidence="1 2">9FUS</strain>
    </source>
</reference>
<protein>
    <submittedName>
        <fullName evidence="1">Cytidylyltransferase domain-containing protein</fullName>
    </submittedName>
</protein>
<keyword evidence="1" id="KW-0808">Transferase</keyword>
<evidence type="ECO:0000313" key="2">
    <source>
        <dbReference type="Proteomes" id="UP001568698"/>
    </source>
</evidence>
<keyword evidence="1" id="KW-0548">Nucleotidyltransferase</keyword>
<dbReference type="PANTHER" id="PTHR21485">
    <property type="entry name" value="HAD SUPERFAMILY MEMBERS CMAS AND KDSC"/>
    <property type="match status" value="1"/>
</dbReference>
<dbReference type="InterPro" id="IPR003329">
    <property type="entry name" value="Cytidylyl_trans"/>
</dbReference>
<sequence>MRIGALVPARISSRRLLKKNILPLGGKPLIHWTLDALLASQSFDDITVSTESDEVADVVRQRYSEREVRILNRPASMAGSNSPLRDVVRHYLENRTGIDFMGLFMPTYPFRKPHKLVEACREISSRHILRVESVSEDEVCSHDYYHPCEGGFRRFLKGPASYFRYNSSCYVFFHRDFPEQAYLDSGYNINEKTYRLTLDWRENIDIDTREDMAAACEALTARERTLKPVVKTERDGWTLIAPKGLDADALFDHLGQERLADRDLPLLILETANPPFFMNRLGNSVSRFRYATEEAEHYLFSNKKIWATQNGQLIPTHYTQSRAMRLVSAPASGGPFGGSFNPDSLRDYDSPEETLIPRNRVLLLDDLKRLGLYVEPYEYGPAAEEAPAPERHLRVANGE</sequence>
<comment type="caution">
    <text evidence="1">The sequence shown here is derived from an EMBL/GenBank/DDBJ whole genome shotgun (WGS) entry which is preliminary data.</text>
</comment>
<dbReference type="RefSeq" id="WP_371386055.1">
    <property type="nucleotide sequence ID" value="NZ_JBGLYH010000014.1"/>
</dbReference>
<accession>A0ABV4K0P9</accession>
<dbReference type="GO" id="GO:0016779">
    <property type="term" value="F:nucleotidyltransferase activity"/>
    <property type="evidence" value="ECO:0007669"/>
    <property type="project" value="UniProtKB-KW"/>
</dbReference>
<name>A0ABV4K0P9_9BACT</name>
<dbReference type="EMBL" id="JBGLYH010000014">
    <property type="protein sequence ID" value="MEZ7196520.1"/>
    <property type="molecule type" value="Genomic_DNA"/>
</dbReference>
<dbReference type="InterPro" id="IPR050793">
    <property type="entry name" value="CMP-NeuNAc_synthase"/>
</dbReference>
<gene>
    <name evidence="1" type="ORF">AB6M95_07150</name>
</gene>
<dbReference type="SUPFAM" id="SSF53448">
    <property type="entry name" value="Nucleotide-diphospho-sugar transferases"/>
    <property type="match status" value="1"/>
</dbReference>
<dbReference type="PANTHER" id="PTHR21485:SF6">
    <property type="entry name" value="N-ACYLNEURAMINATE CYTIDYLYLTRANSFERASE-RELATED"/>
    <property type="match status" value="1"/>
</dbReference>
<dbReference type="InterPro" id="IPR029044">
    <property type="entry name" value="Nucleotide-diphossugar_trans"/>
</dbReference>
<organism evidence="1 2">
    <name type="scientific">Pseudodesulfovibrio karagichevae</name>
    <dbReference type="NCBI Taxonomy" id="3239305"/>
    <lineage>
        <taxon>Bacteria</taxon>
        <taxon>Pseudomonadati</taxon>
        <taxon>Thermodesulfobacteriota</taxon>
        <taxon>Desulfovibrionia</taxon>
        <taxon>Desulfovibrionales</taxon>
        <taxon>Desulfovibrionaceae</taxon>
    </lineage>
</organism>